<name>A0AA39PU99_9AGAR</name>
<feature type="non-terminal residue" evidence="1">
    <location>
        <position position="77"/>
    </location>
</feature>
<dbReference type="Gene3D" id="2.40.40.10">
    <property type="entry name" value="RlpA-like domain"/>
    <property type="match status" value="1"/>
</dbReference>
<sequence>PNGSLRACSTHLQNSEHVVVLSSDQYAGGSNCGRRIRVNCRSSHRKLCSCHCDLASSAFEKLTSLDDGRILVTWQYE</sequence>
<dbReference type="Proteomes" id="UP001175228">
    <property type="component" value="Unassembled WGS sequence"/>
</dbReference>
<dbReference type="EMBL" id="JAUEPU010000035">
    <property type="protein sequence ID" value="KAK0489906.1"/>
    <property type="molecule type" value="Genomic_DNA"/>
</dbReference>
<evidence type="ECO:0000313" key="2">
    <source>
        <dbReference type="Proteomes" id="UP001175228"/>
    </source>
</evidence>
<gene>
    <name evidence="1" type="ORF">EDD18DRAFT_1080707</name>
</gene>
<comment type="caution">
    <text evidence="1">The sequence shown here is derived from an EMBL/GenBank/DDBJ whole genome shotgun (WGS) entry which is preliminary data.</text>
</comment>
<dbReference type="CDD" id="cd22191">
    <property type="entry name" value="DPBB_RlpA_EXP_N-like"/>
    <property type="match status" value="1"/>
</dbReference>
<protein>
    <submittedName>
        <fullName evidence="1">Uncharacterized protein</fullName>
    </submittedName>
</protein>
<evidence type="ECO:0000313" key="1">
    <source>
        <dbReference type="EMBL" id="KAK0489906.1"/>
    </source>
</evidence>
<keyword evidence="2" id="KW-1185">Reference proteome</keyword>
<accession>A0AA39PU99</accession>
<organism evidence="1 2">
    <name type="scientific">Armillaria luteobubalina</name>
    <dbReference type="NCBI Taxonomy" id="153913"/>
    <lineage>
        <taxon>Eukaryota</taxon>
        <taxon>Fungi</taxon>
        <taxon>Dikarya</taxon>
        <taxon>Basidiomycota</taxon>
        <taxon>Agaricomycotina</taxon>
        <taxon>Agaricomycetes</taxon>
        <taxon>Agaricomycetidae</taxon>
        <taxon>Agaricales</taxon>
        <taxon>Marasmiineae</taxon>
        <taxon>Physalacriaceae</taxon>
        <taxon>Armillaria</taxon>
    </lineage>
</organism>
<reference evidence="1" key="1">
    <citation type="submission" date="2023-06" db="EMBL/GenBank/DDBJ databases">
        <authorList>
            <consortium name="Lawrence Berkeley National Laboratory"/>
            <person name="Ahrendt S."/>
            <person name="Sahu N."/>
            <person name="Indic B."/>
            <person name="Wong-Bajracharya J."/>
            <person name="Merenyi Z."/>
            <person name="Ke H.-M."/>
            <person name="Monk M."/>
            <person name="Kocsube S."/>
            <person name="Drula E."/>
            <person name="Lipzen A."/>
            <person name="Balint B."/>
            <person name="Henrissat B."/>
            <person name="Andreopoulos B."/>
            <person name="Martin F.M."/>
            <person name="Harder C.B."/>
            <person name="Rigling D."/>
            <person name="Ford K.L."/>
            <person name="Foster G.D."/>
            <person name="Pangilinan J."/>
            <person name="Papanicolaou A."/>
            <person name="Barry K."/>
            <person name="LaButti K."/>
            <person name="Viragh M."/>
            <person name="Koriabine M."/>
            <person name="Yan M."/>
            <person name="Riley R."/>
            <person name="Champramary S."/>
            <person name="Plett K.L."/>
            <person name="Tsai I.J."/>
            <person name="Slot J."/>
            <person name="Sipos G."/>
            <person name="Plett J."/>
            <person name="Nagy L.G."/>
            <person name="Grigoriev I.V."/>
        </authorList>
    </citation>
    <scope>NUCLEOTIDE SEQUENCE</scope>
    <source>
        <strain evidence="1">HWK02</strain>
    </source>
</reference>
<dbReference type="AlphaFoldDB" id="A0AA39PU99"/>
<proteinExistence type="predicted"/>
<dbReference type="SUPFAM" id="SSF50685">
    <property type="entry name" value="Barwin-like endoglucanases"/>
    <property type="match status" value="1"/>
</dbReference>
<dbReference type="InterPro" id="IPR036908">
    <property type="entry name" value="RlpA-like_sf"/>
</dbReference>